<dbReference type="GO" id="GO:0030258">
    <property type="term" value="P:lipid modification"/>
    <property type="evidence" value="ECO:0007669"/>
    <property type="project" value="TreeGrafter"/>
</dbReference>
<dbReference type="GO" id="GO:0016020">
    <property type="term" value="C:membrane"/>
    <property type="evidence" value="ECO:0007669"/>
    <property type="project" value="UniProtKB-SubCell"/>
</dbReference>
<name>A0A7I8VDH8_9ANNE</name>
<keyword evidence="9" id="KW-1185">Reference proteome</keyword>
<feature type="transmembrane region" description="Helical" evidence="7">
    <location>
        <begin position="373"/>
        <end position="391"/>
    </location>
</feature>
<feature type="transmembrane region" description="Helical" evidence="7">
    <location>
        <begin position="411"/>
        <end position="435"/>
    </location>
</feature>
<dbReference type="GO" id="GO:0016746">
    <property type="term" value="F:acyltransferase activity"/>
    <property type="evidence" value="ECO:0007669"/>
    <property type="project" value="UniProtKB-KW"/>
</dbReference>
<comment type="subcellular location">
    <subcellularLocation>
        <location evidence="1">Membrane</location>
        <topology evidence="1">Multi-pass membrane protein</topology>
    </subcellularLocation>
</comment>
<evidence type="ECO:0000313" key="8">
    <source>
        <dbReference type="EMBL" id="CAD5112576.1"/>
    </source>
</evidence>
<evidence type="ECO:0000256" key="6">
    <source>
        <dbReference type="ARBA" id="ARBA00023315"/>
    </source>
</evidence>
<evidence type="ECO:0000256" key="7">
    <source>
        <dbReference type="SAM" id="Phobius"/>
    </source>
</evidence>
<keyword evidence="4 7" id="KW-1133">Transmembrane helix</keyword>
<protein>
    <submittedName>
        <fullName evidence="8">DgyrCDS1788</fullName>
    </submittedName>
</protein>
<feature type="transmembrane region" description="Helical" evidence="7">
    <location>
        <begin position="177"/>
        <end position="198"/>
    </location>
</feature>
<dbReference type="AlphaFoldDB" id="A0A7I8VDH8"/>
<evidence type="ECO:0000256" key="5">
    <source>
        <dbReference type="ARBA" id="ARBA00023136"/>
    </source>
</evidence>
<evidence type="ECO:0000313" key="9">
    <source>
        <dbReference type="Proteomes" id="UP000549394"/>
    </source>
</evidence>
<keyword evidence="5 7" id="KW-0472">Membrane</keyword>
<feature type="transmembrane region" description="Helical" evidence="7">
    <location>
        <begin position="30"/>
        <end position="50"/>
    </location>
</feature>
<dbReference type="InterPro" id="IPR049941">
    <property type="entry name" value="LPLAT_7/PORCN-like"/>
</dbReference>
<evidence type="ECO:0000256" key="4">
    <source>
        <dbReference type="ARBA" id="ARBA00022989"/>
    </source>
</evidence>
<comment type="caution">
    <text evidence="8">The sequence shown here is derived from an EMBL/GenBank/DDBJ whole genome shotgun (WGS) entry which is preliminary data.</text>
</comment>
<evidence type="ECO:0000256" key="1">
    <source>
        <dbReference type="ARBA" id="ARBA00004141"/>
    </source>
</evidence>
<evidence type="ECO:0000256" key="3">
    <source>
        <dbReference type="ARBA" id="ARBA00022692"/>
    </source>
</evidence>
<sequence length="474" mass="54113">MAETDNLKFYFGSRLLSPLSQSIGLPIDQINFVVCQLIALVLGYPFRKIFSPKIVSPRTRHFIEVCIGLAMMYFCFGLQIWHILFHSLISYAIMLTFPAGSMEILVFLLSMGHVSVCHIYRQLYDYGGYTLDITGPLMINVQRISSLACSLADGRVKDQSKLSSSRKQHAVKKNPSLLELLSYVFSFHNTICGPFAFFDDYQAFIEGNTAKKLQNGDMSKQSSSSEPSPFWPVLKKIFFAFFYVFLALKVVPIFPISTLRESSFQDKSFLIKMFLVIMITTAQRPKYYFAWSIGEAANNNAGFGISGYDGKGNAKWDLVNNADVAQIEFCTSLKVLLDNWNKTTTYWLRHVVYDRVPAFKMLAVFAVSGTWHGFYPGYYITFFTGFLFTTAGRSIRKCIRPMFQGSKQSQFLYDVITSISTRVVLGYLTFSFVLLEFEPSWIVLKQIFFWMHGAALFAILVLPRLVRKNQTKKE</sequence>
<dbReference type="PANTHER" id="PTHR13906">
    <property type="entry name" value="PORCUPINE"/>
    <property type="match status" value="1"/>
</dbReference>
<dbReference type="Proteomes" id="UP000549394">
    <property type="component" value="Unassembled WGS sequence"/>
</dbReference>
<reference evidence="8 9" key="1">
    <citation type="submission" date="2020-08" db="EMBL/GenBank/DDBJ databases">
        <authorList>
            <person name="Hejnol A."/>
        </authorList>
    </citation>
    <scope>NUCLEOTIDE SEQUENCE [LARGE SCALE GENOMIC DNA]</scope>
</reference>
<dbReference type="OrthoDB" id="286734at2759"/>
<feature type="transmembrane region" description="Helical" evidence="7">
    <location>
        <begin position="447"/>
        <end position="466"/>
    </location>
</feature>
<organism evidence="8 9">
    <name type="scientific">Dimorphilus gyrociliatus</name>
    <dbReference type="NCBI Taxonomy" id="2664684"/>
    <lineage>
        <taxon>Eukaryota</taxon>
        <taxon>Metazoa</taxon>
        <taxon>Spiralia</taxon>
        <taxon>Lophotrochozoa</taxon>
        <taxon>Annelida</taxon>
        <taxon>Polychaeta</taxon>
        <taxon>Polychaeta incertae sedis</taxon>
        <taxon>Dinophilidae</taxon>
        <taxon>Dimorphilus</taxon>
    </lineage>
</organism>
<dbReference type="InterPro" id="IPR004299">
    <property type="entry name" value="MBOAT_fam"/>
</dbReference>
<keyword evidence="3 7" id="KW-0812">Transmembrane</keyword>
<dbReference type="Pfam" id="PF03062">
    <property type="entry name" value="MBOAT"/>
    <property type="match status" value="1"/>
</dbReference>
<feature type="transmembrane region" description="Helical" evidence="7">
    <location>
        <begin position="88"/>
        <end position="111"/>
    </location>
</feature>
<feature type="transmembrane region" description="Helical" evidence="7">
    <location>
        <begin position="62"/>
        <end position="82"/>
    </location>
</feature>
<proteinExistence type="predicted"/>
<evidence type="ECO:0000256" key="2">
    <source>
        <dbReference type="ARBA" id="ARBA00022679"/>
    </source>
</evidence>
<dbReference type="PANTHER" id="PTHR13906:SF4">
    <property type="entry name" value="LYSOPHOSPHOLIPID ACYLTRANSFERASE 6"/>
    <property type="match status" value="1"/>
</dbReference>
<accession>A0A7I8VDH8</accession>
<feature type="transmembrane region" description="Helical" evidence="7">
    <location>
        <begin position="237"/>
        <end position="257"/>
    </location>
</feature>
<keyword evidence="6" id="KW-0012">Acyltransferase</keyword>
<gene>
    <name evidence="8" type="ORF">DGYR_LOCUS1695</name>
</gene>
<dbReference type="EMBL" id="CAJFCJ010000002">
    <property type="protein sequence ID" value="CAD5112576.1"/>
    <property type="molecule type" value="Genomic_DNA"/>
</dbReference>
<keyword evidence="2" id="KW-0808">Transferase</keyword>